<keyword evidence="4" id="KW-0812">Transmembrane</keyword>
<dbReference type="AlphaFoldDB" id="A0ABD3PTA8"/>
<dbReference type="Gene3D" id="1.20.5.110">
    <property type="match status" value="1"/>
</dbReference>
<keyword evidence="7" id="KW-1185">Reference proteome</keyword>
<keyword evidence="2 3" id="KW-0175">Coiled coil</keyword>
<dbReference type="PANTHER" id="PTHR21136:SF168">
    <property type="entry name" value="VESICLE-ASSOCIATED MEMBRANE PROTEIN 9"/>
    <property type="match status" value="1"/>
</dbReference>
<evidence type="ECO:0000259" key="5">
    <source>
        <dbReference type="PROSITE" id="PS50892"/>
    </source>
</evidence>
<dbReference type="PROSITE" id="PS50892">
    <property type="entry name" value="V_SNARE"/>
    <property type="match status" value="1"/>
</dbReference>
<keyword evidence="4" id="KW-1133">Transmembrane helix</keyword>
<feature type="transmembrane region" description="Helical" evidence="4">
    <location>
        <begin position="206"/>
        <end position="227"/>
    </location>
</feature>
<dbReference type="SUPFAM" id="SSF58038">
    <property type="entry name" value="SNARE fusion complex"/>
    <property type="match status" value="1"/>
</dbReference>
<dbReference type="CDD" id="cd15843">
    <property type="entry name" value="R-SNARE"/>
    <property type="match status" value="1"/>
</dbReference>
<reference evidence="6 7" key="1">
    <citation type="journal article" date="2020" name="G3 (Bethesda)">
        <title>Improved Reference Genome for Cyclotella cryptica CCMP332, a Model for Cell Wall Morphogenesis, Salinity Adaptation, and Lipid Production in Diatoms (Bacillariophyta).</title>
        <authorList>
            <person name="Roberts W.R."/>
            <person name="Downey K.M."/>
            <person name="Ruck E.C."/>
            <person name="Traller J.C."/>
            <person name="Alverson A.J."/>
        </authorList>
    </citation>
    <scope>NUCLEOTIDE SEQUENCE [LARGE SCALE GENOMIC DNA]</scope>
    <source>
        <strain evidence="6 7">CCMP332</strain>
    </source>
</reference>
<evidence type="ECO:0000256" key="3">
    <source>
        <dbReference type="SAM" id="Coils"/>
    </source>
</evidence>
<keyword evidence="1" id="KW-0813">Transport</keyword>
<protein>
    <recommendedName>
        <fullName evidence="5">V-SNARE coiled-coil homology domain-containing protein</fullName>
    </recommendedName>
</protein>
<dbReference type="Proteomes" id="UP001516023">
    <property type="component" value="Unassembled WGS sequence"/>
</dbReference>
<dbReference type="EMBL" id="JABMIG020000116">
    <property type="protein sequence ID" value="KAL3791263.1"/>
    <property type="molecule type" value="Genomic_DNA"/>
</dbReference>
<evidence type="ECO:0000313" key="6">
    <source>
        <dbReference type="EMBL" id="KAL3791263.1"/>
    </source>
</evidence>
<dbReference type="PRINTS" id="PR00219">
    <property type="entry name" value="SYNAPTOBREVN"/>
</dbReference>
<organism evidence="6 7">
    <name type="scientific">Cyclotella cryptica</name>
    <dbReference type="NCBI Taxonomy" id="29204"/>
    <lineage>
        <taxon>Eukaryota</taxon>
        <taxon>Sar</taxon>
        <taxon>Stramenopiles</taxon>
        <taxon>Ochrophyta</taxon>
        <taxon>Bacillariophyta</taxon>
        <taxon>Coscinodiscophyceae</taxon>
        <taxon>Thalassiosirophycidae</taxon>
        <taxon>Stephanodiscales</taxon>
        <taxon>Stephanodiscaceae</taxon>
        <taxon>Cyclotella</taxon>
    </lineage>
</organism>
<feature type="domain" description="V-SNARE coiled-coil homology" evidence="5">
    <location>
        <begin position="142"/>
        <end position="202"/>
    </location>
</feature>
<dbReference type="GO" id="GO:0015031">
    <property type="term" value="P:protein transport"/>
    <property type="evidence" value="ECO:0007669"/>
    <property type="project" value="UniProtKB-KW"/>
</dbReference>
<comment type="caution">
    <text evidence="6">The sequence shown here is derived from an EMBL/GenBank/DDBJ whole genome shotgun (WGS) entry which is preliminary data.</text>
</comment>
<dbReference type="InterPro" id="IPR042855">
    <property type="entry name" value="V_SNARE_CC"/>
</dbReference>
<feature type="coiled-coil region" evidence="3">
    <location>
        <begin position="164"/>
        <end position="191"/>
    </location>
</feature>
<dbReference type="InterPro" id="IPR001388">
    <property type="entry name" value="Synaptobrevin-like"/>
</dbReference>
<sequence length="230" mass="25717">MTIAWSCVSRDGIILAEAGEDDGSGNVIKTAQKINKMKPTGGWEKTRSLRGGTYRGLKFHLHEFTSEIDDCSSDVLVWTFCCVYKPSDLSEDLAKAFLTKLVYVTEPLRNMPWWRQGGLLSAQPSFAPTLQQQMESVQRDGRISILRQHVDETKAIMASNITNILERGERIESLEEKSEQLEQMSSVFKKKAKQVKRMQQWQNAKYGVVVGTAITGVVGALVIPPLIALL</sequence>
<accession>A0ABD3PTA8</accession>
<keyword evidence="4" id="KW-0472">Membrane</keyword>
<gene>
    <name evidence="6" type="ORF">HJC23_000880</name>
</gene>
<dbReference type="Pfam" id="PF00957">
    <property type="entry name" value="Synaptobrevin"/>
    <property type="match status" value="1"/>
</dbReference>
<evidence type="ECO:0000256" key="1">
    <source>
        <dbReference type="ARBA" id="ARBA00022927"/>
    </source>
</evidence>
<dbReference type="InterPro" id="IPR051097">
    <property type="entry name" value="Synaptobrevin-like_transport"/>
</dbReference>
<evidence type="ECO:0000256" key="2">
    <source>
        <dbReference type="PROSITE-ProRule" id="PRU00290"/>
    </source>
</evidence>
<evidence type="ECO:0000256" key="4">
    <source>
        <dbReference type="SAM" id="Phobius"/>
    </source>
</evidence>
<proteinExistence type="predicted"/>
<evidence type="ECO:0000313" key="7">
    <source>
        <dbReference type="Proteomes" id="UP001516023"/>
    </source>
</evidence>
<keyword evidence="1" id="KW-0653">Protein transport</keyword>
<name>A0ABD3PTA8_9STRA</name>
<dbReference type="PROSITE" id="PS00417">
    <property type="entry name" value="SYNAPTOBREVIN"/>
    <property type="match status" value="1"/>
</dbReference>
<dbReference type="PANTHER" id="PTHR21136">
    <property type="entry name" value="SNARE PROTEINS"/>
    <property type="match status" value="1"/>
</dbReference>